<name>A0A5N6H9K7_ASPFL</name>
<protein>
    <submittedName>
        <fullName evidence="2">Uncharacterized protein</fullName>
    </submittedName>
</protein>
<feature type="region of interest" description="Disordered" evidence="1">
    <location>
        <begin position="1"/>
        <end position="24"/>
    </location>
</feature>
<organism evidence="2">
    <name type="scientific">Aspergillus flavus</name>
    <dbReference type="NCBI Taxonomy" id="5059"/>
    <lineage>
        <taxon>Eukaryota</taxon>
        <taxon>Fungi</taxon>
        <taxon>Dikarya</taxon>
        <taxon>Ascomycota</taxon>
        <taxon>Pezizomycotina</taxon>
        <taxon>Eurotiomycetes</taxon>
        <taxon>Eurotiomycetidae</taxon>
        <taxon>Eurotiales</taxon>
        <taxon>Aspergillaceae</taxon>
        <taxon>Aspergillus</taxon>
        <taxon>Aspergillus subgen. Circumdati</taxon>
    </lineage>
</organism>
<accession>A0A5N6H9K7</accession>
<evidence type="ECO:0000256" key="1">
    <source>
        <dbReference type="SAM" id="MobiDB-lite"/>
    </source>
</evidence>
<reference evidence="2" key="1">
    <citation type="submission" date="2019-04" db="EMBL/GenBank/DDBJ databases">
        <title>Friends and foes A comparative genomics study of 23 Aspergillus species from section Flavi.</title>
        <authorList>
            <consortium name="DOE Joint Genome Institute"/>
            <person name="Kjaerbolling I."/>
            <person name="Vesth T."/>
            <person name="Frisvad J.C."/>
            <person name="Nybo J.L."/>
            <person name="Theobald S."/>
            <person name="Kildgaard S."/>
            <person name="Isbrandt T."/>
            <person name="Kuo A."/>
            <person name="Sato A."/>
            <person name="Lyhne E.K."/>
            <person name="Kogle M.E."/>
            <person name="Wiebenga A."/>
            <person name="Kun R.S."/>
            <person name="Lubbers R.J."/>
            <person name="Makela M.R."/>
            <person name="Barry K."/>
            <person name="Chovatia M."/>
            <person name="Clum A."/>
            <person name="Daum C."/>
            <person name="Haridas S."/>
            <person name="He G."/>
            <person name="LaButti K."/>
            <person name="Lipzen A."/>
            <person name="Mondo S."/>
            <person name="Riley R."/>
            <person name="Salamov A."/>
            <person name="Simmons B.A."/>
            <person name="Magnuson J.K."/>
            <person name="Henrissat B."/>
            <person name="Mortensen U.H."/>
            <person name="Larsen T.O."/>
            <person name="Devries R.P."/>
            <person name="Grigoriev I.V."/>
            <person name="Machida M."/>
            <person name="Baker S.E."/>
            <person name="Andersen M.R."/>
        </authorList>
    </citation>
    <scope>NUCLEOTIDE SEQUENCE [LARGE SCALE GENOMIC DNA]</scope>
    <source>
        <strain evidence="2">CBS 121.62</strain>
    </source>
</reference>
<dbReference type="AlphaFoldDB" id="A0A5N6H9K7"/>
<sequence length="69" mass="7717">MTSREVRVLRSDSPKSIMQTSAPPPLYLKRCPVLHSPPSYKSQDQGELEAQTGKLKSYKNHMGSVHVHA</sequence>
<dbReference type="Proteomes" id="UP000325434">
    <property type="component" value="Unassembled WGS sequence"/>
</dbReference>
<evidence type="ECO:0000313" key="2">
    <source>
        <dbReference type="EMBL" id="KAB8251221.1"/>
    </source>
</evidence>
<dbReference type="EMBL" id="ML734560">
    <property type="protein sequence ID" value="KAB8251221.1"/>
    <property type="molecule type" value="Genomic_DNA"/>
</dbReference>
<gene>
    <name evidence="2" type="ORF">BDV35DRAFT_339343</name>
</gene>
<feature type="compositionally biased region" description="Basic and acidic residues" evidence="1">
    <location>
        <begin position="1"/>
        <end position="13"/>
    </location>
</feature>
<proteinExistence type="predicted"/>